<evidence type="ECO:0000256" key="1">
    <source>
        <dbReference type="ARBA" id="ARBA00004430"/>
    </source>
</evidence>
<comment type="function">
    <text evidence="8">Associates with components of the nexin-dynein regulatory complex (N-DRC), a key regulator of ciliary/flagellar motility, and might act as an inner dynein arm (IDA) hub or linkage.</text>
</comment>
<organism evidence="16 17">
    <name type="scientific">Fukomys damarensis</name>
    <name type="common">Damaraland mole rat</name>
    <name type="synonym">Cryptomys damarensis</name>
    <dbReference type="NCBI Taxonomy" id="885580"/>
    <lineage>
        <taxon>Eukaryota</taxon>
        <taxon>Metazoa</taxon>
        <taxon>Chordata</taxon>
        <taxon>Craniata</taxon>
        <taxon>Vertebrata</taxon>
        <taxon>Euteleostomi</taxon>
        <taxon>Mammalia</taxon>
        <taxon>Eutheria</taxon>
        <taxon>Euarchontoglires</taxon>
        <taxon>Glires</taxon>
        <taxon>Rodentia</taxon>
        <taxon>Hystricomorpha</taxon>
        <taxon>Bathyergidae</taxon>
        <taxon>Fukomys</taxon>
    </lineage>
</organism>
<dbReference type="FunFam" id="2.130.10.10:FF:000357">
    <property type="entry name" value="Cilia and flagella associated protein 57"/>
    <property type="match status" value="1"/>
</dbReference>
<keyword evidence="17" id="KW-1185">Reference proteome</keyword>
<evidence type="ECO:0000256" key="9">
    <source>
        <dbReference type="ARBA" id="ARBA00061460"/>
    </source>
</evidence>
<dbReference type="Gene3D" id="1.10.287.1490">
    <property type="match status" value="1"/>
</dbReference>
<dbReference type="Gene3D" id="2.130.10.10">
    <property type="entry name" value="YVTN repeat-like/Quinoprotein amine dehydrogenase"/>
    <property type="match status" value="2"/>
</dbReference>
<evidence type="ECO:0000256" key="12">
    <source>
        <dbReference type="ARBA" id="ARBA00075729"/>
    </source>
</evidence>
<dbReference type="FunFam" id="1.10.287.1490:FF:000014">
    <property type="entry name" value="AGAP008095-PA"/>
    <property type="match status" value="1"/>
</dbReference>
<dbReference type="PANTHER" id="PTHR32215:SF0">
    <property type="entry name" value="CILIA- AND FLAGELLA-ASSOCIATED PROTEIN 57"/>
    <property type="match status" value="1"/>
</dbReference>
<dbReference type="SMART" id="SM00320">
    <property type="entry name" value="WD40"/>
    <property type="match status" value="6"/>
</dbReference>
<evidence type="ECO:0000313" key="16">
    <source>
        <dbReference type="EMBL" id="KFO37752.1"/>
    </source>
</evidence>
<evidence type="ECO:0000256" key="6">
    <source>
        <dbReference type="ARBA" id="ARBA00023212"/>
    </source>
</evidence>
<dbReference type="PROSITE" id="PS50294">
    <property type="entry name" value="WD_REPEATS_REGION"/>
    <property type="match status" value="2"/>
</dbReference>
<protein>
    <recommendedName>
        <fullName evidence="11">Cilia- and flagella-associated protein 57</fullName>
    </recommendedName>
    <alternativeName>
        <fullName evidence="12">WD repeat-containing protein 65</fullName>
    </alternativeName>
</protein>
<evidence type="ECO:0000256" key="10">
    <source>
        <dbReference type="ARBA" id="ARBA00064509"/>
    </source>
</evidence>
<keyword evidence="2" id="KW-0963">Cytoplasm</keyword>
<evidence type="ECO:0000256" key="8">
    <source>
        <dbReference type="ARBA" id="ARBA00054720"/>
    </source>
</evidence>
<keyword evidence="3 13" id="KW-0853">WD repeat</keyword>
<keyword evidence="4" id="KW-0677">Repeat</keyword>
<evidence type="ECO:0000313" key="17">
    <source>
        <dbReference type="Proteomes" id="UP000028990"/>
    </source>
</evidence>
<evidence type="ECO:0000256" key="4">
    <source>
        <dbReference type="ARBA" id="ARBA00022737"/>
    </source>
</evidence>
<dbReference type="SUPFAM" id="SSF50978">
    <property type="entry name" value="WD40 repeat-like"/>
    <property type="match status" value="2"/>
</dbReference>
<evidence type="ECO:0000256" key="5">
    <source>
        <dbReference type="ARBA" id="ARBA00023054"/>
    </source>
</evidence>
<feature type="compositionally biased region" description="Basic and acidic residues" evidence="15">
    <location>
        <begin position="934"/>
        <end position="949"/>
    </location>
</feature>
<evidence type="ECO:0000256" key="13">
    <source>
        <dbReference type="PROSITE-ProRule" id="PRU00221"/>
    </source>
</evidence>
<evidence type="ECO:0000256" key="15">
    <source>
        <dbReference type="SAM" id="MobiDB-lite"/>
    </source>
</evidence>
<dbReference type="PROSITE" id="PS50082">
    <property type="entry name" value="WD_REPEATS_2"/>
    <property type="match status" value="2"/>
</dbReference>
<accession>A0A091E362</accession>
<keyword evidence="7" id="KW-0966">Cell projection</keyword>
<dbReference type="InterPro" id="IPR036322">
    <property type="entry name" value="WD40_repeat_dom_sf"/>
</dbReference>
<reference evidence="16 17" key="1">
    <citation type="submission" date="2013-11" db="EMBL/GenBank/DDBJ databases">
        <title>The Damaraland mole rat (Fukomys damarensis) genome and evolution of African mole rats.</title>
        <authorList>
            <person name="Gladyshev V.N."/>
            <person name="Fang X."/>
        </authorList>
    </citation>
    <scope>NUCLEOTIDE SEQUENCE [LARGE SCALE GENOMIC DNA]</scope>
    <source>
        <tissue evidence="16">Liver</tissue>
    </source>
</reference>
<dbReference type="STRING" id="885580.ENSFDAP00000014252"/>
<dbReference type="InterPro" id="IPR052993">
    <property type="entry name" value="CFA-57"/>
</dbReference>
<name>A0A091E362_FUKDA</name>
<comment type="subcellular location">
    <subcellularLocation>
        <location evidence="1">Cytoplasm</location>
        <location evidence="1">Cytoskeleton</location>
        <location evidence="1">Cilium axoneme</location>
    </subcellularLocation>
</comment>
<evidence type="ECO:0000256" key="14">
    <source>
        <dbReference type="SAM" id="Coils"/>
    </source>
</evidence>
<gene>
    <name evidence="16" type="ORF">H920_00919</name>
</gene>
<dbReference type="FunFam" id="2.130.10.10:FF:000271">
    <property type="entry name" value="cilia- and flagella-associated protein 57"/>
    <property type="match status" value="1"/>
</dbReference>
<evidence type="ECO:0000256" key="2">
    <source>
        <dbReference type="ARBA" id="ARBA00022490"/>
    </source>
</evidence>
<dbReference type="InterPro" id="IPR015943">
    <property type="entry name" value="WD40/YVTN_repeat-like_dom_sf"/>
</dbReference>
<keyword evidence="5 14" id="KW-0175">Coiled coil</keyword>
<dbReference type="Pfam" id="PF00400">
    <property type="entry name" value="WD40"/>
    <property type="match status" value="2"/>
</dbReference>
<keyword evidence="6" id="KW-0206">Cytoskeleton</keyword>
<evidence type="ECO:0000256" key="7">
    <source>
        <dbReference type="ARBA" id="ARBA00023273"/>
    </source>
</evidence>
<feature type="coiled-coil region" evidence="14">
    <location>
        <begin position="1161"/>
        <end position="1227"/>
    </location>
</feature>
<feature type="repeat" description="WD" evidence="13">
    <location>
        <begin position="509"/>
        <end position="550"/>
    </location>
</feature>
<comment type="subunit">
    <text evidence="10">May form homodimers. Associates with components of the nexin-dynein regulatory complex (N-DRC) and the CFAP184:CFAP263 complex.</text>
</comment>
<dbReference type="GO" id="GO:0005930">
    <property type="term" value="C:axoneme"/>
    <property type="evidence" value="ECO:0007669"/>
    <property type="project" value="UniProtKB-SubCell"/>
</dbReference>
<dbReference type="InterPro" id="IPR001680">
    <property type="entry name" value="WD40_rpt"/>
</dbReference>
<feature type="repeat" description="WD" evidence="13">
    <location>
        <begin position="386"/>
        <end position="427"/>
    </location>
</feature>
<evidence type="ECO:0000256" key="3">
    <source>
        <dbReference type="ARBA" id="ARBA00022574"/>
    </source>
</evidence>
<evidence type="ECO:0000256" key="11">
    <source>
        <dbReference type="ARBA" id="ARBA00074539"/>
    </source>
</evidence>
<proteinExistence type="inferred from homology"/>
<dbReference type="PANTHER" id="PTHR32215">
    <property type="entry name" value="CILIA- AND FLAGELLA-ASSOCIATED PROTEIN 57"/>
    <property type="match status" value="1"/>
</dbReference>
<sequence>MSTVVAQSLHVFGHRSHVANNVFFFDEQIVIFPAGNYCVKYNVDQKWQKFIPGSDKSQGMLTLSISPNRRYLAISEIIQEKPAITIYELSCIPCRKRKVLSNFDFSVQRFTSMAFSPDSKYLLTQTSPPESNLVYWLWEKQKVMAIVRADTQNNPIYQVSINPQDNTQVCVTGNGMFKLLRFAEGTLKQTNFQRGEPQNYLAHAWLADDKIIVGTDTGKLFLFESGDQRWETNIMVKEPTSGSKSLDIIQESESLVEFPPVSSPLPSYEHVVTTPIQTDHLAMPRVFAIAAYSKGFACSAGPGRVLLFEKMEEKDVYRESREIRIPMDPQSNDPSQSDKQDVLCMCFSPSEETLIASTSKNQLYTITMSLTEISKGEAAHFEYLLYPLHSASITSLATCIRKPLIATCSLDRSVRIWNYESNTLELFKEYQEEAYAISLHPSGHYIIVGFADKLRLMNLLIDDIRLFKEYSVRGCRECSFSNGGHLFAAVNGNVIHIFTTTSLENITNLKGHTGKIRSVVWNADDSKLISAGTDGAVYEWNLSSGKRETECVLKSCSYNCVTISPDAKIIFAVGSDQTLKEIADSSILREMSAFDVIYTAIVISHSGRMMFVGTSVGTIRAMKYPLPIQKEFNEYQAHAGPVTKILREMSAFDVIYTAIVISHSGRMMFVGTSVGTIRAMKYPLPIQKEFNEYQAHAGPVTKILREMSAFDVIYTAIVISHSGRMMFVGTSVGTIRAMKYPLPIQKEFNEYQAHAGPVTKAQIMLELKTRVEELKMENEYQLRLKDMNYSEKIKELTDKFIQEMESLRTKNQVLKTDKEKQDIYHREHIEELINKQSQELQDLECCNNQKLLLEYEKYQELQLKSQRMQEEYEKQLRDNDETKSQALEELTEFYEAKLQEKTSLLEEAQEDVRQQLREFEETKKQIEEDEDREIQDMKTKYEKKLRDEKESNLRLKGETGIMRKKFSSLQKEIEERTNDIETLKGEQVKLQGVIKSLEKDIQGLKREIQERDETIQDKEKRIYDLKKKNQELEKFKFVLDYKIKELKKQIEPRETEIKVMKEQIQEMEAELERFHKQNTQLELNITELWQKLRATDQEMRKERQKERDLEALVKRFKTDLHNCVAYIQEPHLLKEKVRSLFEKYVQRADMVEIAGLNTDLQQEYARQREHLERNLATLKKKVIKEGELHRMDYVRIMQENVTLIKEINELRRELKFTRSQVYDLEAALKLSKKTQPQEVSETVSGGDMPSATATMRLNEQEETGRIIEMQRLEIRHLRDQIREQEQVPGFHTIAGIRLPSLVDSDVDFDVKTK</sequence>
<dbReference type="Proteomes" id="UP000028990">
    <property type="component" value="Unassembled WGS sequence"/>
</dbReference>
<dbReference type="EMBL" id="KN120745">
    <property type="protein sequence ID" value="KFO37752.1"/>
    <property type="molecule type" value="Genomic_DNA"/>
</dbReference>
<feature type="region of interest" description="Disordered" evidence="15">
    <location>
        <begin position="926"/>
        <end position="949"/>
    </location>
</feature>
<comment type="similarity">
    <text evidence="9">Belongs to the CFAP57 family.</text>
</comment>